<proteinExistence type="predicted"/>
<dbReference type="RefSeq" id="WP_310283031.1">
    <property type="nucleotide sequence ID" value="NZ_JAVDWQ010000014.1"/>
</dbReference>
<dbReference type="PROSITE" id="PS51257">
    <property type="entry name" value="PROKAR_LIPOPROTEIN"/>
    <property type="match status" value="1"/>
</dbReference>
<accession>A0ABU1YDH9</accession>
<name>A0ABU1YDH9_9FLAO</name>
<evidence type="ECO:0000313" key="2">
    <source>
        <dbReference type="Proteomes" id="UP001269081"/>
    </source>
</evidence>
<protein>
    <recommendedName>
        <fullName evidence="3">Lipoprotein</fullName>
    </recommendedName>
</protein>
<dbReference type="EMBL" id="JAVDWQ010000014">
    <property type="protein sequence ID" value="MDR7211675.1"/>
    <property type="molecule type" value="Genomic_DNA"/>
</dbReference>
<organism evidence="1 2">
    <name type="scientific">Flavobacterium piscis</name>
    <dbReference type="NCBI Taxonomy" id="1114874"/>
    <lineage>
        <taxon>Bacteria</taxon>
        <taxon>Pseudomonadati</taxon>
        <taxon>Bacteroidota</taxon>
        <taxon>Flavobacteriia</taxon>
        <taxon>Flavobacteriales</taxon>
        <taxon>Flavobacteriaceae</taxon>
        <taxon>Flavobacterium</taxon>
    </lineage>
</organism>
<comment type="caution">
    <text evidence="1">The sequence shown here is derived from an EMBL/GenBank/DDBJ whole genome shotgun (WGS) entry which is preliminary data.</text>
</comment>
<sequence>MNKIILILSILILVSCKRKPEAYIEKYRNSKLDSLKTIIGKISTKDTSCLKEIDFAQEKIVKDSLTYYVYSSSPSYGRHIEELKKLLKPYGIDCEIFLTSCVGHGKGRSYCYVDFMNETIKNKFKKDFIDSLEAKADRAYLNKNISKIFYSMDEYDETIFYPKAKSIEKQREDVENDFFLTFKYPKDFDFKHKRYVGRSNVEFILYRNGEIKNLKIDTEFEQKSNNKFIPYFDNEIRKFVTKIKWLPRKQRGIKLNAGLGLWFPYNKGNS</sequence>
<dbReference type="Proteomes" id="UP001269081">
    <property type="component" value="Unassembled WGS sequence"/>
</dbReference>
<keyword evidence="2" id="KW-1185">Reference proteome</keyword>
<evidence type="ECO:0008006" key="3">
    <source>
        <dbReference type="Google" id="ProtNLM"/>
    </source>
</evidence>
<evidence type="ECO:0000313" key="1">
    <source>
        <dbReference type="EMBL" id="MDR7211675.1"/>
    </source>
</evidence>
<gene>
    <name evidence="1" type="ORF">J2W48_003632</name>
</gene>
<reference evidence="1 2" key="1">
    <citation type="submission" date="2023-07" db="EMBL/GenBank/DDBJ databases">
        <title>Sorghum-associated microbial communities from plants grown in Nebraska, USA.</title>
        <authorList>
            <person name="Schachtman D."/>
        </authorList>
    </citation>
    <scope>NUCLEOTIDE SEQUENCE [LARGE SCALE GENOMIC DNA]</scope>
    <source>
        <strain evidence="1 2">4129</strain>
    </source>
</reference>